<reference evidence="3" key="1">
    <citation type="submission" date="2016-11" db="EMBL/GenBank/DDBJ databases">
        <authorList>
            <person name="Varghese N."/>
            <person name="Submissions S."/>
        </authorList>
    </citation>
    <scope>NUCLEOTIDE SEQUENCE [LARGE SCALE GENOMIC DNA]</scope>
    <source>
        <strain evidence="3">DSM 16579</strain>
    </source>
</reference>
<proteinExistence type="predicted"/>
<evidence type="ECO:0000313" key="3">
    <source>
        <dbReference type="Proteomes" id="UP000184517"/>
    </source>
</evidence>
<keyword evidence="1" id="KW-0812">Transmembrane</keyword>
<keyword evidence="1" id="KW-1133">Transmembrane helix</keyword>
<dbReference type="AlphaFoldDB" id="A0A1M5CPR2"/>
<dbReference type="RefSeq" id="WP_072839748.1">
    <property type="nucleotide sequence ID" value="NZ_FQVF01000009.1"/>
</dbReference>
<accession>A0A1M5CPR2</accession>
<dbReference type="OrthoDB" id="9818880at2"/>
<name>A0A1M5CPR2_9GAMM</name>
<dbReference type="Proteomes" id="UP000184517">
    <property type="component" value="Unassembled WGS sequence"/>
</dbReference>
<evidence type="ECO:0000256" key="1">
    <source>
        <dbReference type="SAM" id="Phobius"/>
    </source>
</evidence>
<feature type="transmembrane region" description="Helical" evidence="1">
    <location>
        <begin position="90"/>
        <end position="111"/>
    </location>
</feature>
<sequence>MKYLIYLLLISQSIITSASENELSLEKNIEKLKIRTDKIQSESNEEHTQKLQILIEGSKHNDQEISSIKDNIDILSKKIEKRDLNYLFDLAIPFSLSIISALFFWLALYYFERKRKNNIRKNINRHFSSIRQELFHTFDTIMISSFNYNPPSPYQNKIKHEEFTIEDIKIGLLNKCFSLGNITDKSIIHLLQPILGRLIQRFENIDNKIILCMTYYQELTSKEIDLLEDIREKIQTYDLKTLDQILTSAVTQDLSFMKSNFYDLYKLFLEIQKISLKNNAGNWNDIAYKASYLCKKGTYEECLNFIKKQKHFKDRLNIYKLRSLISLKKTNEAKNTLNEMLKNNNDTIGFRYCYEDIFDNEEYSEIFQKYTSSDNVEKAKNILLKEKKHNENFIESCLALERHYKRRHDDHAAFIASKKKQITFRIDKNHSQRTIGER</sequence>
<keyword evidence="3" id="KW-1185">Reference proteome</keyword>
<dbReference type="EMBL" id="FQVF01000009">
    <property type="protein sequence ID" value="SHF56587.1"/>
    <property type="molecule type" value="Genomic_DNA"/>
</dbReference>
<keyword evidence="1" id="KW-0472">Membrane</keyword>
<organism evidence="2 3">
    <name type="scientific">Marinomonas polaris DSM 16579</name>
    <dbReference type="NCBI Taxonomy" id="1122206"/>
    <lineage>
        <taxon>Bacteria</taxon>
        <taxon>Pseudomonadati</taxon>
        <taxon>Pseudomonadota</taxon>
        <taxon>Gammaproteobacteria</taxon>
        <taxon>Oceanospirillales</taxon>
        <taxon>Oceanospirillaceae</taxon>
        <taxon>Marinomonas</taxon>
    </lineage>
</organism>
<gene>
    <name evidence="2" type="ORF">SAMN02745753_02202</name>
</gene>
<protein>
    <submittedName>
        <fullName evidence="2">Uncharacterized protein</fullName>
    </submittedName>
</protein>
<evidence type="ECO:0000313" key="2">
    <source>
        <dbReference type="EMBL" id="SHF56587.1"/>
    </source>
</evidence>